<evidence type="ECO:0000313" key="3">
    <source>
        <dbReference type="EMBL" id="OYQ09189.1"/>
    </source>
</evidence>
<dbReference type="InterPro" id="IPR004564">
    <property type="entry name" value="OM_lipoprot_carrier_LolA-like"/>
</dbReference>
<dbReference type="RefSeq" id="WP_094394608.1">
    <property type="nucleotide sequence ID" value="NZ_NCTK01000002.1"/>
</dbReference>
<comment type="caution">
    <text evidence="3">The sequence shown here is derived from an EMBL/GenBank/DDBJ whole genome shotgun (WGS) entry which is preliminary data.</text>
</comment>
<feature type="chain" id="PRO_5042829747" evidence="2">
    <location>
        <begin position="23"/>
        <end position="214"/>
    </location>
</feature>
<reference evidence="3 4" key="1">
    <citation type="submission" date="2017-04" db="EMBL/GenBank/DDBJ databases">
        <title>Genome Announcement: Closed genomes of Ralstonia solanacearum strains K60, UW551, and UW700.</title>
        <authorList>
            <person name="Hayes M."/>
            <person name="Macintyre A.M."/>
            <person name="Allen C."/>
        </authorList>
    </citation>
    <scope>NUCLEOTIDE SEQUENCE [LARGE SCALE GENOMIC DNA]</scope>
    <source>
        <strain evidence="3 4">UW25</strain>
    </source>
</reference>
<protein>
    <submittedName>
        <fullName evidence="3">Uncharacterized protein</fullName>
    </submittedName>
</protein>
<accession>A0AAP8D1V9</accession>
<dbReference type="Proteomes" id="UP000216164">
    <property type="component" value="Unassembled WGS sequence"/>
</dbReference>
<organism evidence="3 4">
    <name type="scientific">Ralstonia solanacearum K60</name>
    <dbReference type="NCBI Taxonomy" id="1091042"/>
    <lineage>
        <taxon>Bacteria</taxon>
        <taxon>Pseudomonadati</taxon>
        <taxon>Pseudomonadota</taxon>
        <taxon>Betaproteobacteria</taxon>
        <taxon>Burkholderiales</taxon>
        <taxon>Burkholderiaceae</taxon>
        <taxon>Ralstonia</taxon>
        <taxon>Ralstonia solanacearum species complex</taxon>
    </lineage>
</organism>
<dbReference type="InterPro" id="IPR029046">
    <property type="entry name" value="LolA/LolB/LppX"/>
</dbReference>
<name>A0AAP8D1V9_RALSL</name>
<dbReference type="EMBL" id="NCTK01000002">
    <property type="protein sequence ID" value="OYQ09189.1"/>
    <property type="molecule type" value="Genomic_DNA"/>
</dbReference>
<dbReference type="CDD" id="cd16325">
    <property type="entry name" value="LolA"/>
    <property type="match status" value="1"/>
</dbReference>
<gene>
    <name evidence="3" type="ORF">B7R77_19720</name>
</gene>
<evidence type="ECO:0000256" key="1">
    <source>
        <dbReference type="ARBA" id="ARBA00022729"/>
    </source>
</evidence>
<sequence>MGRLILALLLAGAAALAHPVLAGDTRDGTVVTPVVTQIAAQLGQARSVRARFTQTQTLRSMQRPLVSTGTLLFSRERGVIWQVDQPLRLTYIVTETGVRVLDAAGKPVPGGQRNAAGIAQVSRMMRAMLGGDLSALYSQFDVAAQGTPAHWRLRLTPAQPQLAQALRGLDLHGDTYVRGVAIRTAGGDETRLDFTDSVSVETLSPAELALLGAS</sequence>
<proteinExistence type="predicted"/>
<evidence type="ECO:0000313" key="4">
    <source>
        <dbReference type="Proteomes" id="UP000216164"/>
    </source>
</evidence>
<dbReference type="AlphaFoldDB" id="A0AAP8D1V9"/>
<feature type="signal peptide" evidence="2">
    <location>
        <begin position="1"/>
        <end position="22"/>
    </location>
</feature>
<dbReference type="Gene3D" id="2.50.20.10">
    <property type="entry name" value="Lipoprotein localisation LolA/LolB/LppX"/>
    <property type="match status" value="1"/>
</dbReference>
<evidence type="ECO:0000256" key="2">
    <source>
        <dbReference type="SAM" id="SignalP"/>
    </source>
</evidence>
<dbReference type="SUPFAM" id="SSF89392">
    <property type="entry name" value="Prokaryotic lipoproteins and lipoprotein localization factors"/>
    <property type="match status" value="1"/>
</dbReference>
<dbReference type="Pfam" id="PF19574">
    <property type="entry name" value="LolA_3"/>
    <property type="match status" value="1"/>
</dbReference>
<keyword evidence="1 2" id="KW-0732">Signal</keyword>